<keyword evidence="8" id="KW-0472">Membrane</keyword>
<dbReference type="InterPro" id="IPR000719">
    <property type="entry name" value="Prot_kinase_dom"/>
</dbReference>
<name>A0A4R5AQZ2_9ACTN</name>
<evidence type="ECO:0000259" key="9">
    <source>
        <dbReference type="PROSITE" id="PS50011"/>
    </source>
</evidence>
<dbReference type="InterPro" id="IPR011009">
    <property type="entry name" value="Kinase-like_dom_sf"/>
</dbReference>
<dbReference type="OrthoDB" id="9762169at2"/>
<keyword evidence="6" id="KW-0067">ATP-binding</keyword>
<keyword evidence="4" id="KW-0547">Nucleotide-binding</keyword>
<evidence type="ECO:0000256" key="4">
    <source>
        <dbReference type="ARBA" id="ARBA00022741"/>
    </source>
</evidence>
<keyword evidence="5 10" id="KW-0418">Kinase</keyword>
<evidence type="ECO:0000313" key="10">
    <source>
        <dbReference type="EMBL" id="TDD74096.1"/>
    </source>
</evidence>
<protein>
    <recommendedName>
        <fullName evidence="1">non-specific serine/threonine protein kinase</fullName>
        <ecNumber evidence="1">2.7.11.1</ecNumber>
    </recommendedName>
</protein>
<keyword evidence="11" id="KW-1185">Reference proteome</keyword>
<dbReference type="CDD" id="cd14014">
    <property type="entry name" value="STKc_PknB_like"/>
    <property type="match status" value="1"/>
</dbReference>
<dbReference type="Pfam" id="PF00069">
    <property type="entry name" value="Pkinase"/>
    <property type="match status" value="1"/>
</dbReference>
<sequence length="494" mass="52098">MSTGLVLGNRYRLLERLAIGGMGEVWRATDEAAGRQVAVKLLRLELGSDMRARRRFESEARFAAELRHPGIARAFDYGEQDGRTYLVMELVPGEPLDEILARDGGLPLEAVLDLIVQAGRALTVAHQAGIVHRDVKPANLMVSPDGTLKITDFGIARRLAAASQTQTGMVMGTAHYISPEQAQGLELSPAADVYSLGVVAYECLTGAPPFDGPTPVEVALKHVRDAPAELPGRVPGAARELVMEMLAKEPAGRPADTERVAARALAIRASLTTGRTRGGHATGGDQIVTRSTTLSGFDGNRVADNLTHGTNASRPRKGSVPPRFPRTTQERRSVTGRSGAGQRRTAWAYASAAAVLLVCVIVVGSLWKGLAFAGSGKDERDPPATQPTRPVGGDSVVDPAASPGPSGTTPPRHKARNTPRPGVPPRHRTHRIRPSTQGSPKTSPSHKPSTNPPRATPTAPKPTPTPTGTTTTPSTPSPDTPPTEDGELGSGDKV</sequence>
<dbReference type="GO" id="GO:0004674">
    <property type="term" value="F:protein serine/threonine kinase activity"/>
    <property type="evidence" value="ECO:0007669"/>
    <property type="project" value="UniProtKB-KW"/>
</dbReference>
<dbReference type="Gene3D" id="1.10.510.10">
    <property type="entry name" value="Transferase(Phosphotransferase) domain 1"/>
    <property type="match status" value="1"/>
</dbReference>
<keyword evidence="8" id="KW-1133">Transmembrane helix</keyword>
<dbReference type="PANTHER" id="PTHR43289:SF6">
    <property type="entry name" value="SERINE_THREONINE-PROTEIN KINASE NEKL-3"/>
    <property type="match status" value="1"/>
</dbReference>
<reference evidence="10 11" key="1">
    <citation type="submission" date="2019-03" db="EMBL/GenBank/DDBJ databases">
        <title>Draft genome sequences of novel Actinobacteria.</title>
        <authorList>
            <person name="Sahin N."/>
            <person name="Ay H."/>
            <person name="Saygin H."/>
        </authorList>
    </citation>
    <scope>NUCLEOTIDE SEQUENCE [LARGE SCALE GENOMIC DNA]</scope>
    <source>
        <strain evidence="10 11">DSM 45941</strain>
    </source>
</reference>
<comment type="caution">
    <text evidence="10">The sequence shown here is derived from an EMBL/GenBank/DDBJ whole genome shotgun (WGS) entry which is preliminary data.</text>
</comment>
<dbReference type="AlphaFoldDB" id="A0A4R5AQZ2"/>
<keyword evidence="2 10" id="KW-0723">Serine/threonine-protein kinase</keyword>
<evidence type="ECO:0000256" key="5">
    <source>
        <dbReference type="ARBA" id="ARBA00022777"/>
    </source>
</evidence>
<dbReference type="SUPFAM" id="SSF56112">
    <property type="entry name" value="Protein kinase-like (PK-like)"/>
    <property type="match status" value="1"/>
</dbReference>
<feature type="compositionally biased region" description="Pro residues" evidence="7">
    <location>
        <begin position="450"/>
        <end position="465"/>
    </location>
</feature>
<evidence type="ECO:0000256" key="2">
    <source>
        <dbReference type="ARBA" id="ARBA00022527"/>
    </source>
</evidence>
<dbReference type="GO" id="GO:0005524">
    <property type="term" value="F:ATP binding"/>
    <property type="evidence" value="ECO:0007669"/>
    <property type="project" value="UniProtKB-KW"/>
</dbReference>
<evidence type="ECO:0000256" key="6">
    <source>
        <dbReference type="ARBA" id="ARBA00022840"/>
    </source>
</evidence>
<dbReference type="EC" id="2.7.11.1" evidence="1"/>
<dbReference type="FunFam" id="1.10.510.10:FF:000021">
    <property type="entry name" value="Serine/threonine protein kinase"/>
    <property type="match status" value="1"/>
</dbReference>
<feature type="region of interest" description="Disordered" evidence="7">
    <location>
        <begin position="274"/>
        <end position="344"/>
    </location>
</feature>
<proteinExistence type="predicted"/>
<organism evidence="10 11">
    <name type="scientific">Actinomadura darangshiensis</name>
    <dbReference type="NCBI Taxonomy" id="705336"/>
    <lineage>
        <taxon>Bacteria</taxon>
        <taxon>Bacillati</taxon>
        <taxon>Actinomycetota</taxon>
        <taxon>Actinomycetes</taxon>
        <taxon>Streptosporangiales</taxon>
        <taxon>Thermomonosporaceae</taxon>
        <taxon>Actinomadura</taxon>
    </lineage>
</organism>
<accession>A0A4R5AQZ2</accession>
<feature type="transmembrane region" description="Helical" evidence="8">
    <location>
        <begin position="346"/>
        <end position="367"/>
    </location>
</feature>
<feature type="domain" description="Protein kinase" evidence="9">
    <location>
        <begin position="11"/>
        <end position="265"/>
    </location>
</feature>
<dbReference type="Proteomes" id="UP000295578">
    <property type="component" value="Unassembled WGS sequence"/>
</dbReference>
<feature type="region of interest" description="Disordered" evidence="7">
    <location>
        <begin position="373"/>
        <end position="494"/>
    </location>
</feature>
<keyword evidence="8" id="KW-0812">Transmembrane</keyword>
<keyword evidence="3" id="KW-0808">Transferase</keyword>
<dbReference type="InterPro" id="IPR008271">
    <property type="entry name" value="Ser/Thr_kinase_AS"/>
</dbReference>
<evidence type="ECO:0000256" key="8">
    <source>
        <dbReference type="SAM" id="Phobius"/>
    </source>
</evidence>
<dbReference type="PROSITE" id="PS00108">
    <property type="entry name" value="PROTEIN_KINASE_ST"/>
    <property type="match status" value="1"/>
</dbReference>
<evidence type="ECO:0000256" key="7">
    <source>
        <dbReference type="SAM" id="MobiDB-lite"/>
    </source>
</evidence>
<feature type="compositionally biased region" description="Low complexity" evidence="7">
    <location>
        <begin position="439"/>
        <end position="449"/>
    </location>
</feature>
<evidence type="ECO:0000313" key="11">
    <source>
        <dbReference type="Proteomes" id="UP000295578"/>
    </source>
</evidence>
<dbReference type="PROSITE" id="PS50011">
    <property type="entry name" value="PROTEIN_KINASE_DOM"/>
    <property type="match status" value="1"/>
</dbReference>
<dbReference type="RefSeq" id="WP_132200848.1">
    <property type="nucleotide sequence ID" value="NZ_SMKY01000173.1"/>
</dbReference>
<dbReference type="EMBL" id="SMKY01000173">
    <property type="protein sequence ID" value="TDD74096.1"/>
    <property type="molecule type" value="Genomic_DNA"/>
</dbReference>
<dbReference type="Gene3D" id="3.30.200.20">
    <property type="entry name" value="Phosphorylase Kinase, domain 1"/>
    <property type="match status" value="1"/>
</dbReference>
<dbReference type="SMART" id="SM00220">
    <property type="entry name" value="S_TKc"/>
    <property type="match status" value="1"/>
</dbReference>
<evidence type="ECO:0000256" key="3">
    <source>
        <dbReference type="ARBA" id="ARBA00022679"/>
    </source>
</evidence>
<gene>
    <name evidence="10" type="ORF">E1293_29970</name>
</gene>
<dbReference type="PANTHER" id="PTHR43289">
    <property type="entry name" value="MITOGEN-ACTIVATED PROTEIN KINASE KINASE KINASE 20-RELATED"/>
    <property type="match status" value="1"/>
</dbReference>
<evidence type="ECO:0000256" key="1">
    <source>
        <dbReference type="ARBA" id="ARBA00012513"/>
    </source>
</evidence>